<feature type="binding site" evidence="3">
    <location>
        <position position="162"/>
    </location>
    <ligand>
        <name>ATP</name>
        <dbReference type="ChEBI" id="CHEBI:30616"/>
    </ligand>
</feature>
<feature type="binding site" evidence="3">
    <location>
        <begin position="7"/>
        <end position="20"/>
    </location>
    <ligand>
        <name>ATP</name>
        <dbReference type="ChEBI" id="CHEBI:30616"/>
    </ligand>
</feature>
<dbReference type="NCBIfam" id="NF010191">
    <property type="entry name" value="PRK13670.1"/>
    <property type="match status" value="1"/>
</dbReference>
<dbReference type="EMBL" id="JBHUHQ010000013">
    <property type="protein sequence ID" value="MFD2043997.1"/>
    <property type="molecule type" value="Genomic_DNA"/>
</dbReference>
<dbReference type="InterPro" id="IPR014729">
    <property type="entry name" value="Rossmann-like_a/b/a_fold"/>
</dbReference>
<keyword evidence="5" id="KW-1185">Reference proteome</keyword>
<keyword evidence="3" id="KW-0963">Cytoplasm</keyword>
<dbReference type="EC" id="6.3.4.-" evidence="3"/>
<dbReference type="PANTHER" id="PTHR37825:SF1">
    <property type="entry name" value="TRNA(MET) CYTIDINE ACETATE LIGASE"/>
    <property type="match status" value="1"/>
</dbReference>
<dbReference type="Proteomes" id="UP001597383">
    <property type="component" value="Unassembled WGS sequence"/>
</dbReference>
<keyword evidence="2 3" id="KW-0819">tRNA processing</keyword>
<comment type="subcellular location">
    <subcellularLocation>
        <location evidence="3">Cytoplasm</location>
    </subcellularLocation>
</comment>
<reference evidence="5" key="1">
    <citation type="journal article" date="2019" name="Int. J. Syst. Evol. Microbiol.">
        <title>The Global Catalogue of Microorganisms (GCM) 10K type strain sequencing project: providing services to taxonomists for standard genome sequencing and annotation.</title>
        <authorList>
            <consortium name="The Broad Institute Genomics Platform"/>
            <consortium name="The Broad Institute Genome Sequencing Center for Infectious Disease"/>
            <person name="Wu L."/>
            <person name="Ma J."/>
        </authorList>
    </citation>
    <scope>NUCLEOTIDE SEQUENCE [LARGE SCALE GENOMIC DNA]</scope>
    <source>
        <strain evidence="5">R28</strain>
    </source>
</reference>
<keyword evidence="3" id="KW-0067">ATP-binding</keyword>
<name>A0ABW4VWH5_9BACI</name>
<dbReference type="Gene3D" id="3.40.50.620">
    <property type="entry name" value="HUPs"/>
    <property type="match status" value="1"/>
</dbReference>
<dbReference type="RefSeq" id="WP_377555575.1">
    <property type="nucleotide sequence ID" value="NZ_JBHUHQ010000013.1"/>
</dbReference>
<evidence type="ECO:0000256" key="3">
    <source>
        <dbReference type="HAMAP-Rule" id="MF_01539"/>
    </source>
</evidence>
<protein>
    <recommendedName>
        <fullName evidence="3">tRNA(Met) cytidine acetate ligase</fullName>
        <ecNumber evidence="3">6.3.4.-</ecNumber>
    </recommendedName>
</protein>
<feature type="binding site" evidence="3">
    <location>
        <position position="187"/>
    </location>
    <ligand>
        <name>ATP</name>
        <dbReference type="ChEBI" id="CHEBI:30616"/>
    </ligand>
</feature>
<sequence length="405" mass="46265">MKACGLVVEYNPFHNGHVYHINEAKKISGADCMVAVMSGNFLQRGEPAVMDKYHRTKAALQTGIDIMLELPYTYAVQSSNLFAKGSVRTLNEVGVDSICFGSESGDIAPFLSGYETRMKKESTYKEFLTKALDKGLSFPEASKEAYQAIGLTSNAIDLSKPNNILGFSYVSAIMDEELSINPLTIKRTSNNFHDETVTSSIASATSIRKHLFSNKQSVKEIQYTMPTTTIQQLNNYQQKASTWHSWENYFHFLLYRVQTMEINELASIHGMEEGIEYRIKKTANHATSFHDWISKIKTKRYTWTRIQRIFVHLLTNTKKSEIDSLNIKTSIPYVRLLGLTEKGQAYLNGKKKQMDVPIVTKLSRNNHPMLSLEERASHAYYSILPIEYRKKLFKQELYSPIFEKK</sequence>
<organism evidence="4 5">
    <name type="scientific">Ornithinibacillus salinisoli</name>
    <dbReference type="NCBI Taxonomy" id="1848459"/>
    <lineage>
        <taxon>Bacteria</taxon>
        <taxon>Bacillati</taxon>
        <taxon>Bacillota</taxon>
        <taxon>Bacilli</taxon>
        <taxon>Bacillales</taxon>
        <taxon>Bacillaceae</taxon>
        <taxon>Ornithinibacillus</taxon>
    </lineage>
</organism>
<dbReference type="SUPFAM" id="SSF52374">
    <property type="entry name" value="Nucleotidylyl transferase"/>
    <property type="match status" value="1"/>
</dbReference>
<dbReference type="Pfam" id="PF05636">
    <property type="entry name" value="HIGH_NTase1"/>
    <property type="match status" value="1"/>
</dbReference>
<feature type="binding site" evidence="3">
    <location>
        <position position="101"/>
    </location>
    <ligand>
        <name>ATP</name>
        <dbReference type="ChEBI" id="CHEBI:30616"/>
    </ligand>
</feature>
<gene>
    <name evidence="3" type="primary">tmcAL</name>
    <name evidence="4" type="ORF">ACFSJF_06965</name>
</gene>
<accession>A0ABW4VWH5</accession>
<dbReference type="PANTHER" id="PTHR37825">
    <property type="entry name" value="TRNA(MET) CYTIDINE ACETATE LIGASE"/>
    <property type="match status" value="1"/>
</dbReference>
<keyword evidence="3" id="KW-0694">RNA-binding</keyword>
<keyword evidence="1 3" id="KW-0436">Ligase</keyword>
<comment type="similarity">
    <text evidence="3">Belongs to the TmcAL family.</text>
</comment>
<dbReference type="InterPro" id="IPR008513">
    <property type="entry name" value="tRNA(Met)_cyd_acetate_ligase"/>
</dbReference>
<comment type="catalytic activity">
    <reaction evidence="3">
        <text>cytidine(34) in elongator tRNA(Met) + acetate + ATP = N(4)-acetylcytidine(34) in elongator tRNA(Met) + AMP + diphosphate</text>
        <dbReference type="Rhea" id="RHEA:58144"/>
        <dbReference type="Rhea" id="RHEA-COMP:10693"/>
        <dbReference type="Rhea" id="RHEA-COMP:10694"/>
        <dbReference type="ChEBI" id="CHEBI:30089"/>
        <dbReference type="ChEBI" id="CHEBI:30616"/>
        <dbReference type="ChEBI" id="CHEBI:33019"/>
        <dbReference type="ChEBI" id="CHEBI:74900"/>
        <dbReference type="ChEBI" id="CHEBI:82748"/>
        <dbReference type="ChEBI" id="CHEBI:456215"/>
    </reaction>
</comment>
<evidence type="ECO:0000313" key="4">
    <source>
        <dbReference type="EMBL" id="MFD2043997.1"/>
    </source>
</evidence>
<evidence type="ECO:0000256" key="1">
    <source>
        <dbReference type="ARBA" id="ARBA00022598"/>
    </source>
</evidence>
<evidence type="ECO:0000256" key="2">
    <source>
        <dbReference type="ARBA" id="ARBA00022694"/>
    </source>
</evidence>
<dbReference type="HAMAP" id="MF_01539">
    <property type="entry name" value="TmcAL"/>
    <property type="match status" value="1"/>
</dbReference>
<evidence type="ECO:0000313" key="5">
    <source>
        <dbReference type="Proteomes" id="UP001597383"/>
    </source>
</evidence>
<comment type="caution">
    <text evidence="3">Lacks conserved residue(s) required for the propagation of feature annotation.</text>
</comment>
<keyword evidence="3" id="KW-0820">tRNA-binding</keyword>
<comment type="caution">
    <text evidence="4">The sequence shown here is derived from an EMBL/GenBank/DDBJ whole genome shotgun (WGS) entry which is preliminary data.</text>
</comment>
<keyword evidence="3" id="KW-0547">Nucleotide-binding</keyword>
<proteinExistence type="inferred from homology"/>
<comment type="function">
    <text evidence="3">Catalyzes the formation of N(4)-acetylcytidine (ac(4)C) at the wobble position of elongator tRNA(Met), using acetate and ATP as substrates. First activates an acetate ion to form acetyladenylate (Ac-AMP) and then transfers the acetyl group to tRNA to form ac(4)C34.</text>
</comment>